<dbReference type="AlphaFoldDB" id="A0A8H5HVK0"/>
<accession>A0A8H5HVK0</accession>
<proteinExistence type="predicted"/>
<sequence length="209" mass="23887">MGKKDWRYREKVCLAIVSILMLCVYPPGRWPSVVADEGLQLKCNSSKTCLHALCLSGNPSLPAFLDDTASDTRLGSARVANHRQRRLECRALQLNPTRLPFGPASCTEVWRWFFGPSDFEVDTKEVLRYSTLFTNIDQLHFYASEPTKSLQTDLSGIWILAHLKFTLLLSSSPAISACLSSQQDYDYDFLDYRRRRVGIRVRLWFGLCL</sequence>
<organism evidence="1 2">
    <name type="scientific">Collybiopsis confluens</name>
    <dbReference type="NCBI Taxonomy" id="2823264"/>
    <lineage>
        <taxon>Eukaryota</taxon>
        <taxon>Fungi</taxon>
        <taxon>Dikarya</taxon>
        <taxon>Basidiomycota</taxon>
        <taxon>Agaricomycotina</taxon>
        <taxon>Agaricomycetes</taxon>
        <taxon>Agaricomycetidae</taxon>
        <taxon>Agaricales</taxon>
        <taxon>Marasmiineae</taxon>
        <taxon>Omphalotaceae</taxon>
        <taxon>Collybiopsis</taxon>
    </lineage>
</organism>
<keyword evidence="2" id="KW-1185">Reference proteome</keyword>
<evidence type="ECO:0000313" key="1">
    <source>
        <dbReference type="EMBL" id="KAF5390376.1"/>
    </source>
</evidence>
<dbReference type="Proteomes" id="UP000518752">
    <property type="component" value="Unassembled WGS sequence"/>
</dbReference>
<name>A0A8H5HVK0_9AGAR</name>
<evidence type="ECO:0000313" key="2">
    <source>
        <dbReference type="Proteomes" id="UP000518752"/>
    </source>
</evidence>
<protein>
    <submittedName>
        <fullName evidence="1">Uncharacterized protein</fullName>
    </submittedName>
</protein>
<comment type="caution">
    <text evidence="1">The sequence shown here is derived from an EMBL/GenBank/DDBJ whole genome shotgun (WGS) entry which is preliminary data.</text>
</comment>
<dbReference type="EMBL" id="JAACJN010000015">
    <property type="protein sequence ID" value="KAF5390376.1"/>
    <property type="molecule type" value="Genomic_DNA"/>
</dbReference>
<reference evidence="1 2" key="1">
    <citation type="journal article" date="2020" name="ISME J.">
        <title>Uncovering the hidden diversity of litter-decomposition mechanisms in mushroom-forming fungi.</title>
        <authorList>
            <person name="Floudas D."/>
            <person name="Bentzer J."/>
            <person name="Ahren D."/>
            <person name="Johansson T."/>
            <person name="Persson P."/>
            <person name="Tunlid A."/>
        </authorList>
    </citation>
    <scope>NUCLEOTIDE SEQUENCE [LARGE SCALE GENOMIC DNA]</scope>
    <source>
        <strain evidence="1 2">CBS 406.79</strain>
    </source>
</reference>
<gene>
    <name evidence="1" type="ORF">D9757_005289</name>
</gene>